<keyword evidence="1" id="KW-0175">Coiled coil</keyword>
<evidence type="ECO:0000313" key="3">
    <source>
        <dbReference type="EMBL" id="EYU39670.1"/>
    </source>
</evidence>
<keyword evidence="4" id="KW-1185">Reference proteome</keyword>
<dbReference type="EMBL" id="KI630443">
    <property type="protein sequence ID" value="EYU39670.1"/>
    <property type="molecule type" value="Genomic_DNA"/>
</dbReference>
<evidence type="ECO:0000256" key="2">
    <source>
        <dbReference type="SAM" id="MobiDB-lite"/>
    </source>
</evidence>
<accession>A0A022RL85</accession>
<dbReference type="AlphaFoldDB" id="A0A022RL85"/>
<feature type="compositionally biased region" description="Polar residues" evidence="2">
    <location>
        <begin position="71"/>
        <end position="89"/>
    </location>
</feature>
<dbReference type="Proteomes" id="UP000030748">
    <property type="component" value="Unassembled WGS sequence"/>
</dbReference>
<reference evidence="3 4" key="1">
    <citation type="journal article" date="2013" name="Proc. Natl. Acad. Sci. U.S.A.">
        <title>Fine-scale variation in meiotic recombination in Mimulus inferred from population shotgun sequencing.</title>
        <authorList>
            <person name="Hellsten U."/>
            <person name="Wright K.M."/>
            <person name="Jenkins J."/>
            <person name="Shu S."/>
            <person name="Yuan Y."/>
            <person name="Wessler S.R."/>
            <person name="Schmutz J."/>
            <person name="Willis J.H."/>
            <person name="Rokhsar D.S."/>
        </authorList>
    </citation>
    <scope>NUCLEOTIDE SEQUENCE [LARGE SCALE GENOMIC DNA]</scope>
    <source>
        <strain evidence="4">cv. DUN x IM62</strain>
    </source>
</reference>
<evidence type="ECO:0000313" key="4">
    <source>
        <dbReference type="Proteomes" id="UP000030748"/>
    </source>
</evidence>
<sequence length="182" mass="20368">MALVVPGGEPDDDVANGDEARVLDQETQPLRIAMGPATTTIPFTCKRERSDGPDPLTLSPTKRSKLEDPISNGSEDSTTTSQDPPPATTLNMMMTKKVVSLEFPLFEEPPNENNKFDSSNLEKSVPPGYLKFINNLEKEMMNVSMDRESLKIEVMRAQAIINYLQSRVDLLTRENEDLRKRV</sequence>
<gene>
    <name evidence="3" type="ORF">MIMGU_mgv1a014655mg</name>
</gene>
<proteinExistence type="predicted"/>
<protein>
    <submittedName>
        <fullName evidence="3">Uncharacterized protein</fullName>
    </submittedName>
</protein>
<dbReference type="eggNOG" id="ENOG502QWS8">
    <property type="taxonomic scope" value="Eukaryota"/>
</dbReference>
<organism evidence="3 4">
    <name type="scientific">Erythranthe guttata</name>
    <name type="common">Yellow monkey flower</name>
    <name type="synonym">Mimulus guttatus</name>
    <dbReference type="NCBI Taxonomy" id="4155"/>
    <lineage>
        <taxon>Eukaryota</taxon>
        <taxon>Viridiplantae</taxon>
        <taxon>Streptophyta</taxon>
        <taxon>Embryophyta</taxon>
        <taxon>Tracheophyta</taxon>
        <taxon>Spermatophyta</taxon>
        <taxon>Magnoliopsida</taxon>
        <taxon>eudicotyledons</taxon>
        <taxon>Gunneridae</taxon>
        <taxon>Pentapetalae</taxon>
        <taxon>asterids</taxon>
        <taxon>lamiids</taxon>
        <taxon>Lamiales</taxon>
        <taxon>Phrymaceae</taxon>
        <taxon>Erythranthe</taxon>
    </lineage>
</organism>
<evidence type="ECO:0000256" key="1">
    <source>
        <dbReference type="SAM" id="Coils"/>
    </source>
</evidence>
<feature type="coiled-coil region" evidence="1">
    <location>
        <begin position="133"/>
        <end position="181"/>
    </location>
</feature>
<feature type="region of interest" description="Disordered" evidence="2">
    <location>
        <begin position="1"/>
        <end position="89"/>
    </location>
</feature>
<name>A0A022RL85_ERYGU</name>